<dbReference type="EMBL" id="CP044232">
    <property type="protein sequence ID" value="QEW04819.1"/>
    <property type="molecule type" value="Genomic_DNA"/>
</dbReference>
<dbReference type="AlphaFoldDB" id="A0A5J6L847"/>
<feature type="compositionally biased region" description="Basic residues" evidence="5">
    <location>
        <begin position="26"/>
        <end position="41"/>
    </location>
</feature>
<feature type="transmembrane region" description="Helical" evidence="6">
    <location>
        <begin position="250"/>
        <end position="273"/>
    </location>
</feature>
<dbReference type="GO" id="GO:0012505">
    <property type="term" value="C:endomembrane system"/>
    <property type="evidence" value="ECO:0007669"/>
    <property type="project" value="UniProtKB-SubCell"/>
</dbReference>
<evidence type="ECO:0000256" key="1">
    <source>
        <dbReference type="ARBA" id="ARBA00004127"/>
    </source>
</evidence>
<keyword evidence="4 6" id="KW-0472">Membrane</keyword>
<dbReference type="Proteomes" id="UP000325516">
    <property type="component" value="Chromosome"/>
</dbReference>
<feature type="transmembrane region" description="Helical" evidence="6">
    <location>
        <begin position="222"/>
        <end position="244"/>
    </location>
</feature>
<name>A0A5J6L847_9MICO</name>
<evidence type="ECO:0000313" key="8">
    <source>
        <dbReference type="Proteomes" id="UP000325516"/>
    </source>
</evidence>
<dbReference type="KEGG" id="mlz:F6J85_06490"/>
<feature type="transmembrane region" description="Helical" evidence="6">
    <location>
        <begin position="95"/>
        <end position="115"/>
    </location>
</feature>
<feature type="transmembrane region" description="Helical" evidence="6">
    <location>
        <begin position="285"/>
        <end position="303"/>
    </location>
</feature>
<comment type="subcellular location">
    <subcellularLocation>
        <location evidence="1">Endomembrane system</location>
        <topology evidence="1">Multi-pass membrane protein</topology>
    </subcellularLocation>
</comment>
<keyword evidence="8" id="KW-1185">Reference proteome</keyword>
<evidence type="ECO:0000256" key="5">
    <source>
        <dbReference type="SAM" id="MobiDB-lite"/>
    </source>
</evidence>
<evidence type="ECO:0000313" key="7">
    <source>
        <dbReference type="EMBL" id="QEW04819.1"/>
    </source>
</evidence>
<dbReference type="GO" id="GO:0005384">
    <property type="term" value="F:manganese ion transmembrane transporter activity"/>
    <property type="evidence" value="ECO:0007669"/>
    <property type="project" value="InterPro"/>
</dbReference>
<dbReference type="GO" id="GO:0030026">
    <property type="term" value="P:intracellular manganese ion homeostasis"/>
    <property type="evidence" value="ECO:0007669"/>
    <property type="project" value="InterPro"/>
</dbReference>
<evidence type="ECO:0000256" key="4">
    <source>
        <dbReference type="ARBA" id="ARBA00023136"/>
    </source>
</evidence>
<protein>
    <submittedName>
        <fullName evidence="7">VIT family protein</fullName>
    </submittedName>
</protein>
<dbReference type="Pfam" id="PF01988">
    <property type="entry name" value="VIT1"/>
    <property type="match status" value="1"/>
</dbReference>
<keyword evidence="3 6" id="KW-1133">Transmembrane helix</keyword>
<keyword evidence="2 6" id="KW-0812">Transmembrane</keyword>
<organism evidence="7 8">
    <name type="scientific">Microbacterium lushaniae</name>
    <dbReference type="NCBI Taxonomy" id="2614639"/>
    <lineage>
        <taxon>Bacteria</taxon>
        <taxon>Bacillati</taxon>
        <taxon>Actinomycetota</taxon>
        <taxon>Actinomycetes</taxon>
        <taxon>Micrococcales</taxon>
        <taxon>Microbacteriaceae</taxon>
        <taxon>Microbacterium</taxon>
    </lineage>
</organism>
<evidence type="ECO:0000256" key="6">
    <source>
        <dbReference type="SAM" id="Phobius"/>
    </source>
</evidence>
<sequence length="309" mass="31566">MEPWTGDSGEKSAQQVSGVRGDLRPARPRALRRRRRSRPRGARADRARGRRRAPDRAGATVSTPGRPRRRHSGTGPSAAHTGGGDLAARMNSLRAGVLGANDGIVSVAAVVVGVAGASAQISHIVTAGAAALIGGAISMAVGEYVSVSSQRDTERALIAHQRQALSTSPEAQLARLKEAYRAKGLSDATAQQVAGELTAQDPLAAHLEAEYAISAEQVVSPWTAALSSGTAFVIGAVLPMAAILLPPPEWRVTVTFITVLLALAVTGAGAARIGGAPPLRAMARTVLGGALALTATWAAGTLLDSTGVV</sequence>
<proteinExistence type="predicted"/>
<dbReference type="PANTHER" id="PTHR31851">
    <property type="entry name" value="FE(2+)/MN(2+) TRANSPORTER PCL1"/>
    <property type="match status" value="1"/>
</dbReference>
<dbReference type="InterPro" id="IPR008217">
    <property type="entry name" value="Ccc1_fam"/>
</dbReference>
<evidence type="ECO:0000256" key="3">
    <source>
        <dbReference type="ARBA" id="ARBA00022989"/>
    </source>
</evidence>
<feature type="compositionally biased region" description="Basic and acidic residues" evidence="5">
    <location>
        <begin position="42"/>
        <end position="55"/>
    </location>
</feature>
<reference evidence="8" key="1">
    <citation type="submission" date="2019-09" db="EMBL/GenBank/DDBJ databases">
        <title>Mumia zhuanghuii sp. nov. isolated from the intestinal contents of plateau pika (Ochotona curzoniae) in the Qinghai-Tibet plateau of China.</title>
        <authorList>
            <person name="Tian Z."/>
        </authorList>
    </citation>
    <scope>NUCLEOTIDE SEQUENCE [LARGE SCALE GENOMIC DNA]</scope>
    <source>
        <strain evidence="8">L-031</strain>
    </source>
</reference>
<accession>A0A5J6L847</accession>
<feature type="transmembrane region" description="Helical" evidence="6">
    <location>
        <begin position="121"/>
        <end position="141"/>
    </location>
</feature>
<evidence type="ECO:0000256" key="2">
    <source>
        <dbReference type="ARBA" id="ARBA00022692"/>
    </source>
</evidence>
<feature type="region of interest" description="Disordered" evidence="5">
    <location>
        <begin position="1"/>
        <end position="85"/>
    </location>
</feature>
<gene>
    <name evidence="7" type="ORF">F6J85_06490</name>
</gene>